<keyword evidence="9" id="KW-0472">Membrane</keyword>
<feature type="compositionally biased region" description="Gly residues" evidence="6">
    <location>
        <begin position="23"/>
        <end position="35"/>
    </location>
</feature>
<evidence type="ECO:0000256" key="6">
    <source>
        <dbReference type="SAM" id="MobiDB-lite"/>
    </source>
</evidence>
<dbReference type="SUPFAM" id="SSF54928">
    <property type="entry name" value="RNA-binding domain, RBD"/>
    <property type="match status" value="1"/>
</dbReference>
<sequence length="783" mass="82698">MKSYGALKMSRLLTRSSPTASSRGGGATAGVGRAGSGVADDGPVADTIAPPPEDLASLRAELESSAARARAEELGRTVFVRGLPWTAEEADVRSWMARNGPVASLVLPLNRGDGRPSGTAFVVFEAPLAPKACAALGLTLGGGEFFPGTKRRVTAVMADRPCPTRRRESGGIRDEDGRRVHDTGRDRQAGRREAAEAGQDHRPRGLRRVAGGARAARGPDTRALRRGAIGPRAAREPPGDYKKAYGAPMPSHGVKAKTLMALLPGVAVGGYDPSHVDPDNRWARARARARRRAGAPAGARAARPRRPAPTAGDAETLGRTVFCQGLPWTAEEADALAGAEAACDTLHGEFFPGSERWVKVAKSERPCPGAGARPPTRSGDDGAGAAAAAPPSARQPAPTAADAEELGRTVFVQGLPWAAEEAEVLALCDAAKTGAVHLSNLPAAYEKAYGSKMPQHKLRMKPLLDLLPGVALGGYEPDHENPWAGACVLRARAARTRRGARRAAPRAPPPPPRRPRPSGSTKKDAEAVCTATPAELQQLADEVLALCDAAPNGRVQQSSLGAEYRKAYPGKDFPSYGLRMKHLLAELPGLDSLFVPGVTKGGNAWLSRAGGALERDTLLERGAAAFDETQVGVEAFKAKRAAKQRAKERAPRSGRETAARIQARTMRIRNLTPSGQPRGFGTAGADVALERNLWAFFARVKRDTMVERIHAMAASGTGYVAFTDAASMARVTGELQRSKIQILRDCDDVAYEGAPDLPPAMLADIQANNAMLDAMWRPGFGQS</sequence>
<proteinExistence type="predicted"/>
<feature type="domain" description="HTH OST-type" evidence="8">
    <location>
        <begin position="535"/>
        <end position="610"/>
    </location>
</feature>
<evidence type="ECO:0000256" key="3">
    <source>
        <dbReference type="ARBA" id="ARBA00022884"/>
    </source>
</evidence>
<dbReference type="PANTHER" id="PTHR48039">
    <property type="entry name" value="RNA-BINDING MOTIF PROTEIN 14B"/>
    <property type="match status" value="1"/>
</dbReference>
<keyword evidence="4" id="KW-0539">Nucleus</keyword>
<feature type="region of interest" description="Disordered" evidence="6">
    <location>
        <begin position="497"/>
        <end position="527"/>
    </location>
</feature>
<dbReference type="InterPro" id="IPR025605">
    <property type="entry name" value="OST-HTH/LOTUS_dom"/>
</dbReference>
<evidence type="ECO:0000256" key="5">
    <source>
        <dbReference type="PROSITE-ProRule" id="PRU00176"/>
    </source>
</evidence>
<dbReference type="PROSITE" id="PS51644">
    <property type="entry name" value="HTH_OST"/>
    <property type="match status" value="1"/>
</dbReference>
<feature type="region of interest" description="Disordered" evidence="6">
    <location>
        <begin position="1"/>
        <end position="51"/>
    </location>
</feature>
<name>A0ABR1GCI1_AURAN</name>
<dbReference type="SMART" id="SM00360">
    <property type="entry name" value="RRM"/>
    <property type="match status" value="1"/>
</dbReference>
<feature type="compositionally biased region" description="Low complexity" evidence="6">
    <location>
        <begin position="383"/>
        <end position="401"/>
    </location>
</feature>
<evidence type="ECO:0000256" key="4">
    <source>
        <dbReference type="ARBA" id="ARBA00023242"/>
    </source>
</evidence>
<dbReference type="InterPro" id="IPR051945">
    <property type="entry name" value="RRM_MRD1_RNA_proc_ribogen"/>
</dbReference>
<feature type="region of interest" description="Disordered" evidence="6">
    <location>
        <begin position="291"/>
        <end position="313"/>
    </location>
</feature>
<protein>
    <submittedName>
        <fullName evidence="9">L-cystine transmembrane transporter</fullName>
    </submittedName>
</protein>
<comment type="subcellular location">
    <subcellularLocation>
        <location evidence="1">Nucleus</location>
    </subcellularLocation>
</comment>
<dbReference type="Proteomes" id="UP001363151">
    <property type="component" value="Unassembled WGS sequence"/>
</dbReference>
<evidence type="ECO:0000259" key="8">
    <source>
        <dbReference type="PROSITE" id="PS51644"/>
    </source>
</evidence>
<dbReference type="InterPro" id="IPR012677">
    <property type="entry name" value="Nucleotide-bd_a/b_plait_sf"/>
</dbReference>
<evidence type="ECO:0000259" key="7">
    <source>
        <dbReference type="PROSITE" id="PS50102"/>
    </source>
</evidence>
<dbReference type="Pfam" id="PF00076">
    <property type="entry name" value="RRM_1"/>
    <property type="match status" value="1"/>
</dbReference>
<keyword evidence="3 5" id="KW-0694">RNA-binding</keyword>
<feature type="region of interest" description="Disordered" evidence="6">
    <location>
        <begin position="362"/>
        <end position="402"/>
    </location>
</feature>
<evidence type="ECO:0000256" key="1">
    <source>
        <dbReference type="ARBA" id="ARBA00004123"/>
    </source>
</evidence>
<organism evidence="9 10">
    <name type="scientific">Aureococcus anophagefferens</name>
    <name type="common">Harmful bloom alga</name>
    <dbReference type="NCBI Taxonomy" id="44056"/>
    <lineage>
        <taxon>Eukaryota</taxon>
        <taxon>Sar</taxon>
        <taxon>Stramenopiles</taxon>
        <taxon>Ochrophyta</taxon>
        <taxon>Pelagophyceae</taxon>
        <taxon>Pelagomonadales</taxon>
        <taxon>Pelagomonadaceae</taxon>
        <taxon>Aureococcus</taxon>
    </lineage>
</organism>
<feature type="domain" description="RRM" evidence="7">
    <location>
        <begin position="76"/>
        <end position="160"/>
    </location>
</feature>
<keyword evidence="2" id="KW-0677">Repeat</keyword>
<evidence type="ECO:0000256" key="2">
    <source>
        <dbReference type="ARBA" id="ARBA00022737"/>
    </source>
</evidence>
<feature type="region of interest" description="Disordered" evidence="6">
    <location>
        <begin position="157"/>
        <end position="241"/>
    </location>
</feature>
<evidence type="ECO:0000313" key="9">
    <source>
        <dbReference type="EMBL" id="KAK7253448.1"/>
    </source>
</evidence>
<dbReference type="PROSITE" id="PS50102">
    <property type="entry name" value="RRM"/>
    <property type="match status" value="1"/>
</dbReference>
<keyword evidence="9" id="KW-0812">Transmembrane</keyword>
<dbReference type="InterPro" id="IPR000504">
    <property type="entry name" value="RRM_dom"/>
</dbReference>
<keyword evidence="10" id="KW-1185">Reference proteome</keyword>
<accession>A0ABR1GCI1</accession>
<comment type="caution">
    <text evidence="9">The sequence shown here is derived from an EMBL/GenBank/DDBJ whole genome shotgun (WGS) entry which is preliminary data.</text>
</comment>
<dbReference type="PANTHER" id="PTHR48039:SF5">
    <property type="entry name" value="RNA-BINDING PROTEIN 28"/>
    <property type="match status" value="1"/>
</dbReference>
<feature type="compositionally biased region" description="Basic and acidic residues" evidence="6">
    <location>
        <begin position="165"/>
        <end position="203"/>
    </location>
</feature>
<evidence type="ECO:0000313" key="10">
    <source>
        <dbReference type="Proteomes" id="UP001363151"/>
    </source>
</evidence>
<dbReference type="EMBL" id="JBBJCI010000035">
    <property type="protein sequence ID" value="KAK7253448.1"/>
    <property type="molecule type" value="Genomic_DNA"/>
</dbReference>
<reference evidence="9 10" key="1">
    <citation type="submission" date="2024-03" db="EMBL/GenBank/DDBJ databases">
        <title>Aureococcus anophagefferens CCMP1851 and Kratosvirus quantuckense: Draft genome of a second virus-susceptible host strain in the model system.</title>
        <authorList>
            <person name="Chase E."/>
            <person name="Truchon A.R."/>
            <person name="Schepens W."/>
            <person name="Wilhelm S.W."/>
        </authorList>
    </citation>
    <scope>NUCLEOTIDE SEQUENCE [LARGE SCALE GENOMIC DNA]</scope>
    <source>
        <strain evidence="9 10">CCMP1851</strain>
    </source>
</reference>
<dbReference type="Gene3D" id="3.30.70.330">
    <property type="match status" value="1"/>
</dbReference>
<gene>
    <name evidence="9" type="primary">LEMD3</name>
    <name evidence="9" type="ORF">SO694_00001844</name>
</gene>
<dbReference type="InterPro" id="IPR035979">
    <property type="entry name" value="RBD_domain_sf"/>
</dbReference>